<accession>A0A8J5RZM2</accession>
<dbReference type="AlphaFoldDB" id="A0A8J5RZM2"/>
<evidence type="ECO:0000256" key="1">
    <source>
        <dbReference type="SAM" id="MobiDB-lite"/>
    </source>
</evidence>
<name>A0A8J5RZM2_ZIZPA</name>
<reference evidence="2" key="1">
    <citation type="journal article" date="2021" name="bioRxiv">
        <title>Whole Genome Assembly and Annotation of Northern Wild Rice, Zizania palustris L., Supports a Whole Genome Duplication in the Zizania Genus.</title>
        <authorList>
            <person name="Haas M."/>
            <person name="Kono T."/>
            <person name="Macchietto M."/>
            <person name="Millas R."/>
            <person name="McGilp L."/>
            <person name="Shao M."/>
            <person name="Duquette J."/>
            <person name="Hirsch C.N."/>
            <person name="Kimball J."/>
        </authorList>
    </citation>
    <scope>NUCLEOTIDE SEQUENCE</scope>
    <source>
        <tissue evidence="2">Fresh leaf tissue</tissue>
    </source>
</reference>
<sequence length="105" mass="11226">MYSLFGVAPPLHASIVTSSNDDLLAGAGVEPGQGRGAPPKLEVEKGTAAAAAAKPCGSRRIKKKNKKKDKAGKRGFPASLWRGRRKTTYTKVRARFPLLAVRDQP</sequence>
<proteinExistence type="predicted"/>
<dbReference type="EMBL" id="JAAALK010000289">
    <property type="protein sequence ID" value="KAG8049044.1"/>
    <property type="molecule type" value="Genomic_DNA"/>
</dbReference>
<organism evidence="2 3">
    <name type="scientific">Zizania palustris</name>
    <name type="common">Northern wild rice</name>
    <dbReference type="NCBI Taxonomy" id="103762"/>
    <lineage>
        <taxon>Eukaryota</taxon>
        <taxon>Viridiplantae</taxon>
        <taxon>Streptophyta</taxon>
        <taxon>Embryophyta</taxon>
        <taxon>Tracheophyta</taxon>
        <taxon>Spermatophyta</taxon>
        <taxon>Magnoliopsida</taxon>
        <taxon>Liliopsida</taxon>
        <taxon>Poales</taxon>
        <taxon>Poaceae</taxon>
        <taxon>BOP clade</taxon>
        <taxon>Oryzoideae</taxon>
        <taxon>Oryzeae</taxon>
        <taxon>Zizaniinae</taxon>
        <taxon>Zizania</taxon>
    </lineage>
</organism>
<dbReference type="Proteomes" id="UP000729402">
    <property type="component" value="Unassembled WGS sequence"/>
</dbReference>
<evidence type="ECO:0000313" key="2">
    <source>
        <dbReference type="EMBL" id="KAG8049044.1"/>
    </source>
</evidence>
<comment type="caution">
    <text evidence="2">The sequence shown here is derived from an EMBL/GenBank/DDBJ whole genome shotgun (WGS) entry which is preliminary data.</text>
</comment>
<feature type="compositionally biased region" description="Basic residues" evidence="1">
    <location>
        <begin position="57"/>
        <end position="73"/>
    </location>
</feature>
<keyword evidence="3" id="KW-1185">Reference proteome</keyword>
<feature type="region of interest" description="Disordered" evidence="1">
    <location>
        <begin position="26"/>
        <end position="77"/>
    </location>
</feature>
<reference evidence="2" key="2">
    <citation type="submission" date="2021-02" db="EMBL/GenBank/DDBJ databases">
        <authorList>
            <person name="Kimball J.A."/>
            <person name="Haas M.W."/>
            <person name="Macchietto M."/>
            <person name="Kono T."/>
            <person name="Duquette J."/>
            <person name="Shao M."/>
        </authorList>
    </citation>
    <scope>NUCLEOTIDE SEQUENCE</scope>
    <source>
        <tissue evidence="2">Fresh leaf tissue</tissue>
    </source>
</reference>
<evidence type="ECO:0000313" key="3">
    <source>
        <dbReference type="Proteomes" id="UP000729402"/>
    </source>
</evidence>
<gene>
    <name evidence="2" type="ORF">GUJ93_ZPchr0009g451</name>
</gene>
<protein>
    <submittedName>
        <fullName evidence="2">Uncharacterized protein</fullName>
    </submittedName>
</protein>